<dbReference type="Proteomes" id="UP000740883">
    <property type="component" value="Unassembled WGS sequence"/>
</dbReference>
<accession>A0A9P6GZJ6</accession>
<sequence>MSLKGKALSWASQILIGKMDQMDLQTLTTLLRRRFRSESNKQVALTKFINLEISQTRSEFSDMLRFANSIYKKEIVRIEVLAQMVVDKTPGEIRACLYQAGLAI</sequence>
<dbReference type="AlphaFoldDB" id="A0A9P6GZJ6"/>
<evidence type="ECO:0000313" key="2">
    <source>
        <dbReference type="Proteomes" id="UP000740883"/>
    </source>
</evidence>
<comment type="caution">
    <text evidence="1">The sequence shown here is derived from an EMBL/GenBank/DDBJ whole genome shotgun (WGS) entry which is preliminary data.</text>
</comment>
<reference evidence="1 2" key="1">
    <citation type="journal article" date="2020" name="Genome Biol. Evol.">
        <title>Comparative genomics of strictly vertically transmitted, feminizing microsporidia endosymbionts of amphipod crustaceans.</title>
        <authorList>
            <person name="Cormier A."/>
            <person name="Chebbi M.A."/>
            <person name="Giraud I."/>
            <person name="Wattier R."/>
            <person name="Teixeira M."/>
            <person name="Gilbert C."/>
            <person name="Rigaud T."/>
            <person name="Cordaux R."/>
        </authorList>
    </citation>
    <scope>NUCLEOTIDE SEQUENCE [LARGE SCALE GENOMIC DNA]</scope>
    <source>
        <strain evidence="1 2">Ou3-Ou53</strain>
    </source>
</reference>
<proteinExistence type="predicted"/>
<keyword evidence="2" id="KW-1185">Reference proteome</keyword>
<name>A0A9P6GZJ6_9MICR</name>
<feature type="non-terminal residue" evidence="1">
    <location>
        <position position="104"/>
    </location>
</feature>
<protein>
    <submittedName>
        <fullName evidence="1">Uncharacterized protein</fullName>
    </submittedName>
</protein>
<evidence type="ECO:0000313" key="1">
    <source>
        <dbReference type="EMBL" id="KAF9761901.1"/>
    </source>
</evidence>
<dbReference type="EMBL" id="SBJO01000243">
    <property type="protein sequence ID" value="KAF9761901.1"/>
    <property type="molecule type" value="Genomic_DNA"/>
</dbReference>
<gene>
    <name evidence="1" type="ORF">NGRA_2342</name>
</gene>
<organism evidence="1 2">
    <name type="scientific">Nosema granulosis</name>
    <dbReference type="NCBI Taxonomy" id="83296"/>
    <lineage>
        <taxon>Eukaryota</taxon>
        <taxon>Fungi</taxon>
        <taxon>Fungi incertae sedis</taxon>
        <taxon>Microsporidia</taxon>
        <taxon>Nosematidae</taxon>
        <taxon>Nosema</taxon>
    </lineage>
</organism>